<keyword evidence="5" id="KW-1185">Reference proteome</keyword>
<dbReference type="PANTHER" id="PTHR45815:SF3">
    <property type="entry name" value="PROTEIN DISULFIDE-ISOMERASE A6"/>
    <property type="match status" value="1"/>
</dbReference>
<dbReference type="RefSeq" id="XP_018998004.1">
    <property type="nucleotide sequence ID" value="XM_019133299.1"/>
</dbReference>
<dbReference type="SUPFAM" id="SSF52833">
    <property type="entry name" value="Thioredoxin-like"/>
    <property type="match status" value="1"/>
</dbReference>
<feature type="region of interest" description="Disordered" evidence="1">
    <location>
        <begin position="250"/>
        <end position="375"/>
    </location>
</feature>
<dbReference type="EMBL" id="AWGJ01000001">
    <property type="protein sequence ID" value="ODN84201.1"/>
    <property type="molecule type" value="Genomic_DNA"/>
</dbReference>
<dbReference type="PRINTS" id="PR00421">
    <property type="entry name" value="THIOREDOXIN"/>
</dbReference>
<dbReference type="GO" id="GO:0034976">
    <property type="term" value="P:response to endoplasmic reticulum stress"/>
    <property type="evidence" value="ECO:0007669"/>
    <property type="project" value="TreeGrafter"/>
</dbReference>
<sequence length="375" mass="40672">MKLTVLLTAALLPLAYAGMYAQPVLHLDSKSFKKVMANEHAAMVAFVAPWCGHCKNLGPEYTAAAQSLSPLIPFYAVDCDDASNKPLCAEYGIQGFPTIKAFPKAGKGAAKDYNGERKRGPLVEYAKSLVPERVKKLRVQGAVEPVLEGFLGEKTELPHVLLVHPSAPSIPFLWKVLAHRYSGKMHLGFVRDTNTHDVLSSLGIFDPADATRDTARVVAWTAGADRAELVEYDGILKFNSLLEWLQSSFTSSSSSSQDTPDQKAPKSESSPKPNAKPDQDETARRRAKLEEAERRDQVRRAKAEAARAQVKAILENAGKEASPVEAAPEAEPVEEIVKVDEPVEDEEGAAEPVPEEAPGAGEVESENTGVVHEEL</sequence>
<dbReference type="Pfam" id="PF00085">
    <property type="entry name" value="Thioredoxin"/>
    <property type="match status" value="1"/>
</dbReference>
<feature type="compositionally biased region" description="Basic and acidic residues" evidence="1">
    <location>
        <begin position="275"/>
        <end position="305"/>
    </location>
</feature>
<dbReference type="PANTHER" id="PTHR45815">
    <property type="entry name" value="PROTEIN DISULFIDE-ISOMERASE A6"/>
    <property type="match status" value="1"/>
</dbReference>
<evidence type="ECO:0000256" key="1">
    <source>
        <dbReference type="SAM" id="MobiDB-lite"/>
    </source>
</evidence>
<comment type="caution">
    <text evidence="4">The sequence shown here is derived from an EMBL/GenBank/DDBJ whole genome shotgun (WGS) entry which is preliminary data.</text>
</comment>
<protein>
    <submittedName>
        <fullName evidence="4">Protein disulfide-isomerase domain</fullName>
    </submittedName>
</protein>
<organism evidence="4 5">
    <name type="scientific">Cryptococcus amylolentus CBS 6039</name>
    <dbReference type="NCBI Taxonomy" id="1295533"/>
    <lineage>
        <taxon>Eukaryota</taxon>
        <taxon>Fungi</taxon>
        <taxon>Dikarya</taxon>
        <taxon>Basidiomycota</taxon>
        <taxon>Agaricomycotina</taxon>
        <taxon>Tremellomycetes</taxon>
        <taxon>Tremellales</taxon>
        <taxon>Cryptococcaceae</taxon>
        <taxon>Cryptococcus</taxon>
    </lineage>
</organism>
<accession>A0A1E3I8S8</accession>
<proteinExistence type="predicted"/>
<dbReference type="STRING" id="1295533.A0A1E3I8S8"/>
<evidence type="ECO:0000259" key="3">
    <source>
        <dbReference type="PROSITE" id="PS51352"/>
    </source>
</evidence>
<feature type="compositionally biased region" description="Low complexity" evidence="1">
    <location>
        <begin position="320"/>
        <end position="330"/>
    </location>
</feature>
<dbReference type="GO" id="GO:0005788">
    <property type="term" value="C:endoplasmic reticulum lumen"/>
    <property type="evidence" value="ECO:0007669"/>
    <property type="project" value="TreeGrafter"/>
</dbReference>
<dbReference type="InterPro" id="IPR036249">
    <property type="entry name" value="Thioredoxin-like_sf"/>
</dbReference>
<dbReference type="GO" id="GO:0015035">
    <property type="term" value="F:protein-disulfide reductase activity"/>
    <property type="evidence" value="ECO:0007669"/>
    <property type="project" value="TreeGrafter"/>
</dbReference>
<dbReference type="AlphaFoldDB" id="A0A1E3I8S8"/>
<gene>
    <name evidence="4" type="ORF">L202_00200</name>
</gene>
<dbReference type="GO" id="GO:0016853">
    <property type="term" value="F:isomerase activity"/>
    <property type="evidence" value="ECO:0007669"/>
    <property type="project" value="UniProtKB-KW"/>
</dbReference>
<keyword evidence="4" id="KW-0413">Isomerase</keyword>
<dbReference type="Gene3D" id="3.40.30.10">
    <property type="entry name" value="Glutaredoxin"/>
    <property type="match status" value="1"/>
</dbReference>
<feature type="compositionally biased region" description="Low complexity" evidence="1">
    <location>
        <begin position="350"/>
        <end position="362"/>
    </location>
</feature>
<dbReference type="InterPro" id="IPR013766">
    <property type="entry name" value="Thioredoxin_domain"/>
</dbReference>
<evidence type="ECO:0000313" key="5">
    <source>
        <dbReference type="Proteomes" id="UP000094065"/>
    </source>
</evidence>
<dbReference type="GeneID" id="30151509"/>
<feature type="chain" id="PRO_5009129623" evidence="2">
    <location>
        <begin position="18"/>
        <end position="375"/>
    </location>
</feature>
<feature type="signal peptide" evidence="2">
    <location>
        <begin position="1"/>
        <end position="17"/>
    </location>
</feature>
<dbReference type="Proteomes" id="UP000094065">
    <property type="component" value="Unassembled WGS sequence"/>
</dbReference>
<evidence type="ECO:0000313" key="4">
    <source>
        <dbReference type="EMBL" id="ODN84201.1"/>
    </source>
</evidence>
<dbReference type="CDD" id="cd03002">
    <property type="entry name" value="PDI_a_MPD1_like"/>
    <property type="match status" value="1"/>
</dbReference>
<dbReference type="OrthoDB" id="427280at2759"/>
<evidence type="ECO:0000256" key="2">
    <source>
        <dbReference type="SAM" id="SignalP"/>
    </source>
</evidence>
<feature type="domain" description="Thioredoxin" evidence="3">
    <location>
        <begin position="1"/>
        <end position="131"/>
    </location>
</feature>
<dbReference type="PROSITE" id="PS51352">
    <property type="entry name" value="THIOREDOXIN_2"/>
    <property type="match status" value="1"/>
</dbReference>
<name>A0A1E3I8S8_9TREE</name>
<reference evidence="4 5" key="1">
    <citation type="submission" date="2016-06" db="EMBL/GenBank/DDBJ databases">
        <title>Evolution of pathogenesis and genome organization in the Tremellales.</title>
        <authorList>
            <person name="Cuomo C."/>
            <person name="Litvintseva A."/>
            <person name="Heitman J."/>
            <person name="Chen Y."/>
            <person name="Sun S."/>
            <person name="Springer D."/>
            <person name="Dromer F."/>
            <person name="Young S."/>
            <person name="Zeng Q."/>
            <person name="Chapman S."/>
            <person name="Gujja S."/>
            <person name="Saif S."/>
            <person name="Birren B."/>
        </authorList>
    </citation>
    <scope>NUCLEOTIDE SEQUENCE [LARGE SCALE GENOMIC DNA]</scope>
    <source>
        <strain evidence="4 5">CBS 6039</strain>
    </source>
</reference>
<keyword evidence="2" id="KW-0732">Signal</keyword>